<proteinExistence type="predicted"/>
<feature type="non-terminal residue" evidence="2">
    <location>
        <position position="218"/>
    </location>
</feature>
<name>A0A382RLH3_9ZZZZ</name>
<reference evidence="2" key="1">
    <citation type="submission" date="2018-05" db="EMBL/GenBank/DDBJ databases">
        <authorList>
            <person name="Lanie J.A."/>
            <person name="Ng W.-L."/>
            <person name="Kazmierczak K.M."/>
            <person name="Andrzejewski T.M."/>
            <person name="Davidsen T.M."/>
            <person name="Wayne K.J."/>
            <person name="Tettelin H."/>
            <person name="Glass J.I."/>
            <person name="Rusch D."/>
            <person name="Podicherti R."/>
            <person name="Tsui H.-C.T."/>
            <person name="Winkler M.E."/>
        </authorList>
    </citation>
    <scope>NUCLEOTIDE SEQUENCE</scope>
</reference>
<accession>A0A382RLH3</accession>
<gene>
    <name evidence="2" type="ORF">METZ01_LOCUS351397</name>
</gene>
<feature type="region of interest" description="Disordered" evidence="1">
    <location>
        <begin position="157"/>
        <end position="190"/>
    </location>
</feature>
<evidence type="ECO:0000256" key="1">
    <source>
        <dbReference type="SAM" id="MobiDB-lite"/>
    </source>
</evidence>
<sequence>MARVVVITTSNISRRLVKVILAVLCLSPAALLANEFELARLVSELHLASTQLANEVRDTRGQGDMRSYIKRLSRETASLMKAIQRGRSRASLRSEFTAVSRRYQTLEDAFLRFNKSGRDPQQFHALRLISSLHRNLSREFYLTNYLKPSLTVNHGDSSINSRRAIPPAESGRSNIHSDRSSRRFSSVPERRYTRPIITSRGLNFDHRSSVLDRRYREN</sequence>
<organism evidence="2">
    <name type="scientific">marine metagenome</name>
    <dbReference type="NCBI Taxonomy" id="408172"/>
    <lineage>
        <taxon>unclassified sequences</taxon>
        <taxon>metagenomes</taxon>
        <taxon>ecological metagenomes</taxon>
    </lineage>
</organism>
<dbReference type="AlphaFoldDB" id="A0A382RLH3"/>
<protein>
    <submittedName>
        <fullName evidence="2">Uncharacterized protein</fullName>
    </submittedName>
</protein>
<dbReference type="EMBL" id="UINC01122618">
    <property type="protein sequence ID" value="SVC98543.1"/>
    <property type="molecule type" value="Genomic_DNA"/>
</dbReference>
<evidence type="ECO:0000313" key="2">
    <source>
        <dbReference type="EMBL" id="SVC98543.1"/>
    </source>
</evidence>